<dbReference type="AlphaFoldDB" id="A0A8J6PXV7"/>
<evidence type="ECO:0000313" key="3">
    <source>
        <dbReference type="Proteomes" id="UP000621516"/>
    </source>
</evidence>
<protein>
    <submittedName>
        <fullName evidence="2">PorT family protein</fullName>
    </submittedName>
</protein>
<evidence type="ECO:0000259" key="1">
    <source>
        <dbReference type="Pfam" id="PF13568"/>
    </source>
</evidence>
<sequence>MRNFLFFTLLCVLAKLQAQEHGGIIGVKAGTSISSFKGDSDSEFSSRASFLVGAMIESKISERLFLHPEFVLSSQGAKYKHDSIDEEYRLSYINIPILIGFQVSERICFVTGPQLGVLLSAKGESEGQLDQDIKSFFNDTDLSLSAGLSYKFLSGLNLSVRYNLGLKNIVNSNLDSFRGELKNRVFQVALGYYFKNRK</sequence>
<organism evidence="2 3">
    <name type="scientific">Aestuariibaculum marinum</name>
    <dbReference type="NCBI Taxonomy" id="2683592"/>
    <lineage>
        <taxon>Bacteria</taxon>
        <taxon>Pseudomonadati</taxon>
        <taxon>Bacteroidota</taxon>
        <taxon>Flavobacteriia</taxon>
        <taxon>Flavobacteriales</taxon>
        <taxon>Flavobacteriaceae</taxon>
    </lineage>
</organism>
<accession>A0A8J6PXV7</accession>
<name>A0A8J6PXV7_9FLAO</name>
<evidence type="ECO:0000313" key="2">
    <source>
        <dbReference type="EMBL" id="MBD0823035.1"/>
    </source>
</evidence>
<feature type="domain" description="Outer membrane protein beta-barrel" evidence="1">
    <location>
        <begin position="18"/>
        <end position="170"/>
    </location>
</feature>
<dbReference type="EMBL" id="JACVXD010000001">
    <property type="protein sequence ID" value="MBD0823035.1"/>
    <property type="molecule type" value="Genomic_DNA"/>
</dbReference>
<dbReference type="Proteomes" id="UP000621516">
    <property type="component" value="Unassembled WGS sequence"/>
</dbReference>
<reference evidence="2 3" key="1">
    <citation type="journal article" date="2018" name="J. Microbiol.">
        <title>Aestuariibaculum marinum sp. nov., a marine bacterium isolated from seawater in South Korea.</title>
        <authorList>
            <person name="Choi J."/>
            <person name="Lee D."/>
            <person name="Jang J.H."/>
            <person name="Cha S."/>
            <person name="Seo T."/>
        </authorList>
    </citation>
    <scope>NUCLEOTIDE SEQUENCE [LARGE SCALE GENOMIC DNA]</scope>
    <source>
        <strain evidence="2 3">IP7</strain>
    </source>
</reference>
<proteinExistence type="predicted"/>
<gene>
    <name evidence="2" type="ORF">ICJ85_03285</name>
</gene>
<keyword evidence="3" id="KW-1185">Reference proteome</keyword>
<comment type="caution">
    <text evidence="2">The sequence shown here is derived from an EMBL/GenBank/DDBJ whole genome shotgun (WGS) entry which is preliminary data.</text>
</comment>
<dbReference type="InterPro" id="IPR025665">
    <property type="entry name" value="Beta-barrel_OMP_2"/>
</dbReference>
<dbReference type="RefSeq" id="WP_188222334.1">
    <property type="nucleotide sequence ID" value="NZ_JACVXD010000001.1"/>
</dbReference>
<dbReference type="Pfam" id="PF13568">
    <property type="entry name" value="OMP_b-brl_2"/>
    <property type="match status" value="1"/>
</dbReference>